<evidence type="ECO:0000256" key="17">
    <source>
        <dbReference type="ARBA" id="ARBA00023157"/>
    </source>
</evidence>
<dbReference type="Proteomes" id="UP000520535">
    <property type="component" value="Unassembled WGS sequence"/>
</dbReference>
<evidence type="ECO:0000256" key="21">
    <source>
        <dbReference type="PROSITE-ProRule" id="PRU00124"/>
    </source>
</evidence>
<feature type="disulfide bond" evidence="21">
    <location>
        <begin position="73"/>
        <end position="85"/>
    </location>
</feature>
<dbReference type="InterPro" id="IPR000742">
    <property type="entry name" value="EGF"/>
</dbReference>
<keyword evidence="19" id="KW-0325">Glycoprotein</keyword>
<evidence type="ECO:0000256" key="16">
    <source>
        <dbReference type="ARBA" id="ARBA00023136"/>
    </source>
</evidence>
<dbReference type="FunFam" id="2.20.100.10:FF:000001">
    <property type="entry name" value="semaphorin-5A isoform X1"/>
    <property type="match status" value="1"/>
</dbReference>
<feature type="domain" description="MACPF" evidence="23">
    <location>
        <begin position="112"/>
        <end position="475"/>
    </location>
</feature>
<dbReference type="SUPFAM" id="SSF82895">
    <property type="entry name" value="TSP-1 type 1 repeat"/>
    <property type="match status" value="2"/>
</dbReference>
<dbReference type="InterPro" id="IPR023415">
    <property type="entry name" value="LDLR_class-A_CS"/>
</dbReference>
<comment type="similarity">
    <text evidence="3">Belongs to the complement C6/C7/C8/C9 family.</text>
</comment>
<evidence type="ECO:0000256" key="6">
    <source>
        <dbReference type="ARBA" id="ARBA00022536"/>
    </source>
</evidence>
<keyword evidence="4" id="KW-1134">Transmembrane beta strand</keyword>
<dbReference type="Gene3D" id="2.20.100.10">
    <property type="entry name" value="Thrombospondin type-1 (TSP1) repeat"/>
    <property type="match status" value="2"/>
</dbReference>
<dbReference type="PROSITE" id="PS50092">
    <property type="entry name" value="TSP1"/>
    <property type="match status" value="2"/>
</dbReference>
<keyword evidence="10" id="KW-0732">Signal</keyword>
<comment type="caution">
    <text evidence="24">The sequence shown here is derived from an EMBL/GenBank/DDBJ whole genome shotgun (WGS) entry which is preliminary data.</text>
</comment>
<dbReference type="PROSITE" id="PS00279">
    <property type="entry name" value="MACPF_1"/>
    <property type="match status" value="1"/>
</dbReference>
<evidence type="ECO:0000256" key="20">
    <source>
        <dbReference type="ARBA" id="ARBA00023298"/>
    </source>
</evidence>
<feature type="non-terminal residue" evidence="24">
    <location>
        <position position="1"/>
    </location>
</feature>
<keyword evidence="18" id="KW-0179">Complement alternate pathway</keyword>
<evidence type="ECO:0000256" key="19">
    <source>
        <dbReference type="ARBA" id="ARBA00023180"/>
    </source>
</evidence>
<dbReference type="InterPro" id="IPR020864">
    <property type="entry name" value="MACPF"/>
</dbReference>
<evidence type="ECO:0000256" key="7">
    <source>
        <dbReference type="ARBA" id="ARBA00022537"/>
    </source>
</evidence>
<dbReference type="PROSITE" id="PS00022">
    <property type="entry name" value="EGF_1"/>
    <property type="match status" value="1"/>
</dbReference>
<accession>A0A7L2VLP4</accession>
<sequence length="561" mass="63250">RRRSSRDVNSPAPVDCQLSQWSEWTDCFPCQEKKHRYRRLVQPARFGGRRCAGSLWGEEVCHAQMTCTGPPSCGKDFQCEETGRCIKRHLVCNGEQDCRDGSDEENCGDEDIESPCEQLFPIPGSEKAAQGYNILTQEGSQYVYDPNFLGGHCEYVYNGEWRELKYDAACERLYYGDDEKYFRKPYNFHIYQFLAHADSGFTVEFYDDSKDLLDALKSDKSSTQGFTIGIGPSNEALQLNLGLTLSGGKGTLKNFTQYTEKDVAFTRAVTKVQTARFKMRRDNIVLDEDVLLSLQDLPDTYNYGMYAKFINDYGTHFMTSGTMGGVFELIHVINKEEMRRKDIRAEELSACIGLSLDLTASKDKLDARASVIYSDCAKKGLLRTDAKSNSAVVEDVISRIRGGDTSYSGGLLNSWDGNMYRHWGRSLKYNPAVIDFELQPIHEILRRSNLGNMGTKRENLKRALDDYLLEFNACRCGPCQNNGEPILVGDTCFCQCPSGHRGPACEQTERRGHGTNGHWSCWSQWSPCQSGTAQRRRQCNNPAPQHGGEPCMGRDLQSKAC</sequence>
<keyword evidence="5" id="KW-0964">Secreted</keyword>
<dbReference type="Pfam" id="PF21195">
    <property type="entry name" value="EGF_C8A_B_C6"/>
    <property type="match status" value="1"/>
</dbReference>
<evidence type="ECO:0000256" key="3">
    <source>
        <dbReference type="ARBA" id="ARBA00009214"/>
    </source>
</evidence>
<dbReference type="InterPro" id="IPR002172">
    <property type="entry name" value="LDrepeatLR_classA_rpt"/>
</dbReference>
<dbReference type="InterPro" id="IPR036055">
    <property type="entry name" value="LDL_receptor-like_sf"/>
</dbReference>
<dbReference type="Gene3D" id="2.10.25.10">
    <property type="entry name" value="Laminin"/>
    <property type="match status" value="1"/>
</dbReference>
<dbReference type="SMART" id="SM00192">
    <property type="entry name" value="LDLa"/>
    <property type="match status" value="1"/>
</dbReference>
<evidence type="ECO:0000256" key="4">
    <source>
        <dbReference type="ARBA" id="ARBA00022452"/>
    </source>
</evidence>
<dbReference type="InterPro" id="IPR001862">
    <property type="entry name" value="MAC_perforin"/>
</dbReference>
<dbReference type="GO" id="GO:0044218">
    <property type="term" value="C:other organism cell membrane"/>
    <property type="evidence" value="ECO:0007669"/>
    <property type="project" value="UniProtKB-KW"/>
</dbReference>
<dbReference type="CDD" id="cd00112">
    <property type="entry name" value="LDLa"/>
    <property type="match status" value="1"/>
</dbReference>
<dbReference type="InterPro" id="IPR020863">
    <property type="entry name" value="MACPF_CS"/>
</dbReference>
<dbReference type="PROSITE" id="PS01209">
    <property type="entry name" value="LDLRA_1"/>
    <property type="match status" value="1"/>
</dbReference>
<evidence type="ECO:0000256" key="8">
    <source>
        <dbReference type="ARBA" id="ARBA00022588"/>
    </source>
</evidence>
<dbReference type="GO" id="GO:0005579">
    <property type="term" value="C:membrane attack complex"/>
    <property type="evidence" value="ECO:0007669"/>
    <property type="project" value="UniProtKB-KW"/>
</dbReference>
<keyword evidence="11" id="KW-0677">Repeat</keyword>
<evidence type="ECO:0000259" key="23">
    <source>
        <dbReference type="PROSITE" id="PS51412"/>
    </source>
</evidence>
<dbReference type="PANTHER" id="PTHR45742:SF1">
    <property type="entry name" value="COMPLEMENT COMPONENT C8 ALPHA CHAIN"/>
    <property type="match status" value="1"/>
</dbReference>
<dbReference type="Pfam" id="PF01823">
    <property type="entry name" value="MACPF"/>
    <property type="match status" value="1"/>
</dbReference>
<dbReference type="Pfam" id="PF00090">
    <property type="entry name" value="TSP_1"/>
    <property type="match status" value="2"/>
</dbReference>
<evidence type="ECO:0000256" key="18">
    <source>
        <dbReference type="ARBA" id="ARBA00023162"/>
    </source>
</evidence>
<gene>
    <name evidence="24" type="primary">C8a</name>
    <name evidence="24" type="ORF">BRALEP_R02266</name>
</gene>
<dbReference type="Pfam" id="PF00057">
    <property type="entry name" value="Ldl_recept_a"/>
    <property type="match status" value="1"/>
</dbReference>
<dbReference type="InterPro" id="IPR048831">
    <property type="entry name" value="C8A_B_C6_EGF-like"/>
</dbReference>
<keyword evidence="20" id="KW-1053">Target membrane</keyword>
<organism evidence="24 25">
    <name type="scientific">Brachypteracias leptosomus</name>
    <name type="common">short-legged ground-roller</name>
    <dbReference type="NCBI Taxonomy" id="135165"/>
    <lineage>
        <taxon>Eukaryota</taxon>
        <taxon>Metazoa</taxon>
        <taxon>Chordata</taxon>
        <taxon>Craniata</taxon>
        <taxon>Vertebrata</taxon>
        <taxon>Euteleostomi</taxon>
        <taxon>Archelosauria</taxon>
        <taxon>Archosauria</taxon>
        <taxon>Dinosauria</taxon>
        <taxon>Saurischia</taxon>
        <taxon>Theropoda</taxon>
        <taxon>Coelurosauria</taxon>
        <taxon>Aves</taxon>
        <taxon>Neognathae</taxon>
        <taxon>Neoaves</taxon>
        <taxon>Telluraves</taxon>
        <taxon>Coraciimorphae</taxon>
        <taxon>Coraciiformes</taxon>
        <taxon>Brachypteraciidae</taxon>
        <taxon>Brachypteracias</taxon>
    </lineage>
</organism>
<keyword evidence="14" id="KW-0180">Complement pathway</keyword>
<evidence type="ECO:0000256" key="5">
    <source>
        <dbReference type="ARBA" id="ARBA00022525"/>
    </source>
</evidence>
<feature type="non-terminal residue" evidence="24">
    <location>
        <position position="561"/>
    </location>
</feature>
<evidence type="ECO:0000256" key="1">
    <source>
        <dbReference type="ARBA" id="ARBA00004276"/>
    </source>
</evidence>
<feature type="disulfide bond" evidence="21">
    <location>
        <begin position="92"/>
        <end position="107"/>
    </location>
</feature>
<keyword evidence="6" id="KW-0245">EGF-like domain</keyword>
<keyword evidence="9" id="KW-0812">Transmembrane</keyword>
<evidence type="ECO:0000256" key="12">
    <source>
        <dbReference type="ARBA" id="ARBA00022852"/>
    </source>
</evidence>
<dbReference type="InterPro" id="IPR000884">
    <property type="entry name" value="TSP1_rpt"/>
</dbReference>
<evidence type="ECO:0000256" key="10">
    <source>
        <dbReference type="ARBA" id="ARBA00022729"/>
    </source>
</evidence>
<evidence type="ECO:0000256" key="14">
    <source>
        <dbReference type="ARBA" id="ARBA00022875"/>
    </source>
</evidence>
<reference evidence="24 25" key="1">
    <citation type="submission" date="2019-09" db="EMBL/GenBank/DDBJ databases">
        <title>Bird 10,000 Genomes (B10K) Project - Family phase.</title>
        <authorList>
            <person name="Zhang G."/>
        </authorList>
    </citation>
    <scope>NUCLEOTIDE SEQUENCE [LARGE SCALE GENOMIC DNA]</scope>
    <source>
        <strain evidence="24">B10K-DU-012-52</strain>
    </source>
</reference>
<comment type="caution">
    <text evidence="21">Lacks conserved residue(s) required for the propagation of feature annotation.</text>
</comment>
<dbReference type="PROSITE" id="PS50068">
    <property type="entry name" value="LDLRA_2"/>
    <property type="match status" value="1"/>
</dbReference>
<keyword evidence="15" id="KW-0473">Membrane attack complex</keyword>
<dbReference type="GO" id="GO:0006958">
    <property type="term" value="P:complement activation, classical pathway"/>
    <property type="evidence" value="ECO:0007669"/>
    <property type="project" value="UniProtKB-KW"/>
</dbReference>
<dbReference type="GO" id="GO:0031640">
    <property type="term" value="P:killing of cells of another organism"/>
    <property type="evidence" value="ECO:0007669"/>
    <property type="project" value="UniProtKB-KW"/>
</dbReference>
<keyword evidence="12" id="KW-0204">Cytolysis</keyword>
<protein>
    <submittedName>
        <fullName evidence="24">CO8A protein</fullName>
    </submittedName>
</protein>
<proteinExistence type="inferred from homology"/>
<evidence type="ECO:0000256" key="13">
    <source>
        <dbReference type="ARBA" id="ARBA00022859"/>
    </source>
</evidence>
<dbReference type="AlphaFoldDB" id="A0A7L2VLP4"/>
<keyword evidence="25" id="KW-1185">Reference proteome</keyword>
<dbReference type="PRINTS" id="PR01705">
    <property type="entry name" value="TSP1REPEAT"/>
</dbReference>
<keyword evidence="13" id="KW-0391">Immunity</keyword>
<evidence type="ECO:0000256" key="22">
    <source>
        <dbReference type="SAM" id="MobiDB-lite"/>
    </source>
</evidence>
<evidence type="ECO:0000256" key="2">
    <source>
        <dbReference type="ARBA" id="ARBA00004613"/>
    </source>
</evidence>
<dbReference type="PRINTS" id="PR00764">
    <property type="entry name" value="COMPLEMENTC9"/>
</dbReference>
<dbReference type="OrthoDB" id="6150863at2759"/>
<dbReference type="SMART" id="SM00457">
    <property type="entry name" value="MACPF"/>
    <property type="match status" value="1"/>
</dbReference>
<dbReference type="GO" id="GO:0005576">
    <property type="term" value="C:extracellular region"/>
    <property type="evidence" value="ECO:0007669"/>
    <property type="project" value="UniProtKB-SubCell"/>
</dbReference>
<dbReference type="PANTHER" id="PTHR45742">
    <property type="entry name" value="COMPLEMENT COMPONENT C6"/>
    <property type="match status" value="1"/>
</dbReference>
<evidence type="ECO:0000256" key="15">
    <source>
        <dbReference type="ARBA" id="ARBA00023058"/>
    </source>
</evidence>
<keyword evidence="16" id="KW-0472">Membrane</keyword>
<dbReference type="EMBL" id="VYZX01020432">
    <property type="protein sequence ID" value="NXS58786.1"/>
    <property type="molecule type" value="Genomic_DNA"/>
</dbReference>
<dbReference type="InterPro" id="IPR036383">
    <property type="entry name" value="TSP1_rpt_sf"/>
</dbReference>
<dbReference type="PROSITE" id="PS51412">
    <property type="entry name" value="MACPF_2"/>
    <property type="match status" value="1"/>
</dbReference>
<name>A0A7L2VLP4_9AVES</name>
<evidence type="ECO:0000256" key="9">
    <source>
        <dbReference type="ARBA" id="ARBA00022692"/>
    </source>
</evidence>
<comment type="subcellular location">
    <subcellularLocation>
        <location evidence="2">Secreted</location>
    </subcellularLocation>
    <subcellularLocation>
        <location evidence="1">Target cell membrane</location>
        <topology evidence="1">Multi-pass membrane protein</topology>
    </subcellularLocation>
</comment>
<keyword evidence="17 21" id="KW-1015">Disulfide bond</keyword>
<feature type="region of interest" description="Disordered" evidence="22">
    <location>
        <begin position="539"/>
        <end position="561"/>
    </location>
</feature>
<evidence type="ECO:0000313" key="24">
    <source>
        <dbReference type="EMBL" id="NXS58786.1"/>
    </source>
</evidence>
<dbReference type="SUPFAM" id="SSF57424">
    <property type="entry name" value="LDL receptor-like module"/>
    <property type="match status" value="1"/>
</dbReference>
<dbReference type="GO" id="GO:0006957">
    <property type="term" value="P:complement activation, alternative pathway"/>
    <property type="evidence" value="ECO:0007669"/>
    <property type="project" value="UniProtKB-KW"/>
</dbReference>
<dbReference type="Gene3D" id="4.10.400.10">
    <property type="entry name" value="Low-density Lipoprotein Receptor"/>
    <property type="match status" value="1"/>
</dbReference>
<evidence type="ECO:0000256" key="11">
    <source>
        <dbReference type="ARBA" id="ARBA00022737"/>
    </source>
</evidence>
<dbReference type="SMART" id="SM00209">
    <property type="entry name" value="TSP1"/>
    <property type="match status" value="2"/>
</dbReference>
<keyword evidence="7" id="KW-1052">Target cell membrane</keyword>
<evidence type="ECO:0000313" key="25">
    <source>
        <dbReference type="Proteomes" id="UP000520535"/>
    </source>
</evidence>
<keyword evidence="8" id="KW-0399">Innate immunity</keyword>